<dbReference type="AlphaFoldDB" id="A0AAV9HVC7"/>
<dbReference type="EMBL" id="MU864944">
    <property type="protein sequence ID" value="KAK4464860.1"/>
    <property type="molecule type" value="Genomic_DNA"/>
</dbReference>
<feature type="compositionally biased region" description="Basic and acidic residues" evidence="1">
    <location>
        <begin position="339"/>
        <end position="348"/>
    </location>
</feature>
<evidence type="ECO:0008006" key="4">
    <source>
        <dbReference type="Google" id="ProtNLM"/>
    </source>
</evidence>
<feature type="compositionally biased region" description="Basic and acidic residues" evidence="1">
    <location>
        <begin position="365"/>
        <end position="375"/>
    </location>
</feature>
<dbReference type="SUPFAM" id="SSF54427">
    <property type="entry name" value="NTF2-like"/>
    <property type="match status" value="1"/>
</dbReference>
<sequence length="547" mass="59914">MALQTAYKQFIAAPNPSALAPNASLHYITSTTSFNGPSDIIQHLTTVRNKIKKKKEDVLFVIEGQNAVVLEGELSVEFVSSGGPYLPGLDDNFIADRTVTFQIIHIVTFDEQGKITQIRQSWDQGALLKQLDVIGKSGRNWPIRDSKDQINLIAKCVKGGGAPSAVDDLPINNRNKSTNALRDPHASLALFAPREELEEPAPVVSPYAGRRPAQRSFTEILGDESEEPGSPSDGRERNSSPGKTIAPKIGAGKNFQPVRLFDKDDDAPEVDIPENGQSPERYVRPHPTKYQHFDFDDGHQEPPLKPSAIEPKKTKHNSSWGFEDFVTPQKPTATRTLHPARDVRHWDTESDPALQTPAQKAQAKGRRDAESHFDFVDDGPTPAAGRHVNPSKARGIAQGEGQHLYDENLYFDDGSVPTPAPALANITNLGGRHKTFDPHFGMTDESPASNGPKVQEKIGEDRKKAVRMMDSNWSTYDVSPSAHKENSNPNAKRTGDNRGIVTAGDGMGGKKGTQRWALGEDVEDETAVPGKKKGRGPPLPSDSFWDF</sequence>
<feature type="region of interest" description="Disordered" evidence="1">
    <location>
        <begin position="217"/>
        <end position="251"/>
    </location>
</feature>
<organism evidence="2 3">
    <name type="scientific">Cladorrhinum samala</name>
    <dbReference type="NCBI Taxonomy" id="585594"/>
    <lineage>
        <taxon>Eukaryota</taxon>
        <taxon>Fungi</taxon>
        <taxon>Dikarya</taxon>
        <taxon>Ascomycota</taxon>
        <taxon>Pezizomycotina</taxon>
        <taxon>Sordariomycetes</taxon>
        <taxon>Sordariomycetidae</taxon>
        <taxon>Sordariales</taxon>
        <taxon>Podosporaceae</taxon>
        <taxon>Cladorrhinum</taxon>
    </lineage>
</organism>
<evidence type="ECO:0000313" key="3">
    <source>
        <dbReference type="Proteomes" id="UP001321749"/>
    </source>
</evidence>
<protein>
    <recommendedName>
        <fullName evidence="4">NTF2-like protein</fullName>
    </recommendedName>
</protein>
<feature type="region of interest" description="Disordered" evidence="1">
    <location>
        <begin position="474"/>
        <end position="547"/>
    </location>
</feature>
<feature type="compositionally biased region" description="Acidic residues" evidence="1">
    <location>
        <begin position="263"/>
        <end position="272"/>
    </location>
</feature>
<dbReference type="Proteomes" id="UP001321749">
    <property type="component" value="Unassembled WGS sequence"/>
</dbReference>
<gene>
    <name evidence="2" type="ORF">QBC42DRAFT_294703</name>
</gene>
<feature type="region of interest" description="Disordered" evidence="1">
    <location>
        <begin position="263"/>
        <end position="397"/>
    </location>
</feature>
<name>A0AAV9HVC7_9PEZI</name>
<evidence type="ECO:0000313" key="2">
    <source>
        <dbReference type="EMBL" id="KAK4464860.1"/>
    </source>
</evidence>
<accession>A0AAV9HVC7</accession>
<evidence type="ECO:0000256" key="1">
    <source>
        <dbReference type="SAM" id="MobiDB-lite"/>
    </source>
</evidence>
<dbReference type="InterPro" id="IPR032710">
    <property type="entry name" value="NTF2-like_dom_sf"/>
</dbReference>
<dbReference type="Gene3D" id="3.10.450.50">
    <property type="match status" value="1"/>
</dbReference>
<reference evidence="2" key="1">
    <citation type="journal article" date="2023" name="Mol. Phylogenet. Evol.">
        <title>Genome-scale phylogeny and comparative genomics of the fungal order Sordariales.</title>
        <authorList>
            <person name="Hensen N."/>
            <person name="Bonometti L."/>
            <person name="Westerberg I."/>
            <person name="Brannstrom I.O."/>
            <person name="Guillou S."/>
            <person name="Cros-Aarteil S."/>
            <person name="Calhoun S."/>
            <person name="Haridas S."/>
            <person name="Kuo A."/>
            <person name="Mondo S."/>
            <person name="Pangilinan J."/>
            <person name="Riley R."/>
            <person name="LaButti K."/>
            <person name="Andreopoulos B."/>
            <person name="Lipzen A."/>
            <person name="Chen C."/>
            <person name="Yan M."/>
            <person name="Daum C."/>
            <person name="Ng V."/>
            <person name="Clum A."/>
            <person name="Steindorff A."/>
            <person name="Ohm R.A."/>
            <person name="Martin F."/>
            <person name="Silar P."/>
            <person name="Natvig D.O."/>
            <person name="Lalanne C."/>
            <person name="Gautier V."/>
            <person name="Ament-Velasquez S.L."/>
            <person name="Kruys A."/>
            <person name="Hutchinson M.I."/>
            <person name="Powell A.J."/>
            <person name="Barry K."/>
            <person name="Miller A.N."/>
            <person name="Grigoriev I.V."/>
            <person name="Debuchy R."/>
            <person name="Gladieux P."/>
            <person name="Hiltunen Thoren M."/>
            <person name="Johannesson H."/>
        </authorList>
    </citation>
    <scope>NUCLEOTIDE SEQUENCE</scope>
    <source>
        <strain evidence="2">PSN324</strain>
    </source>
</reference>
<keyword evidence="3" id="KW-1185">Reference proteome</keyword>
<reference evidence="2" key="2">
    <citation type="submission" date="2023-06" db="EMBL/GenBank/DDBJ databases">
        <authorList>
            <consortium name="Lawrence Berkeley National Laboratory"/>
            <person name="Mondo S.J."/>
            <person name="Hensen N."/>
            <person name="Bonometti L."/>
            <person name="Westerberg I."/>
            <person name="Brannstrom I.O."/>
            <person name="Guillou S."/>
            <person name="Cros-Aarteil S."/>
            <person name="Calhoun S."/>
            <person name="Haridas S."/>
            <person name="Kuo A."/>
            <person name="Pangilinan J."/>
            <person name="Riley R."/>
            <person name="Labutti K."/>
            <person name="Andreopoulos B."/>
            <person name="Lipzen A."/>
            <person name="Chen C."/>
            <person name="Yanf M."/>
            <person name="Daum C."/>
            <person name="Ng V."/>
            <person name="Clum A."/>
            <person name="Steindorff A."/>
            <person name="Ohm R."/>
            <person name="Martin F."/>
            <person name="Silar P."/>
            <person name="Natvig D."/>
            <person name="Lalanne C."/>
            <person name="Gautier V."/>
            <person name="Ament-Velasquez S.L."/>
            <person name="Kruys A."/>
            <person name="Hutchinson M.I."/>
            <person name="Powell A.J."/>
            <person name="Barry K."/>
            <person name="Miller A.N."/>
            <person name="Grigoriev I.V."/>
            <person name="Debuchy R."/>
            <person name="Gladieux P."/>
            <person name="Thoren M.H."/>
            <person name="Johannesson H."/>
        </authorList>
    </citation>
    <scope>NUCLEOTIDE SEQUENCE</scope>
    <source>
        <strain evidence="2">PSN324</strain>
    </source>
</reference>
<proteinExistence type="predicted"/>
<feature type="compositionally biased region" description="Basic and acidic residues" evidence="1">
    <location>
        <begin position="291"/>
        <end position="302"/>
    </location>
</feature>
<comment type="caution">
    <text evidence="2">The sequence shown here is derived from an EMBL/GenBank/DDBJ whole genome shotgun (WGS) entry which is preliminary data.</text>
</comment>